<organism evidence="2 3">
    <name type="scientific">Streptomyces europaeiscabiei</name>
    <dbReference type="NCBI Taxonomy" id="146819"/>
    <lineage>
        <taxon>Bacteria</taxon>
        <taxon>Bacillati</taxon>
        <taxon>Actinomycetota</taxon>
        <taxon>Actinomycetes</taxon>
        <taxon>Kitasatosporales</taxon>
        <taxon>Streptomycetaceae</taxon>
        <taxon>Streptomyces</taxon>
    </lineage>
</organism>
<dbReference type="Gene3D" id="2.160.20.10">
    <property type="entry name" value="Single-stranded right-handed beta-helix, Pectin lyase-like"/>
    <property type="match status" value="1"/>
</dbReference>
<dbReference type="RefSeq" id="WP_046702442.1">
    <property type="nucleotide sequence ID" value="NZ_JARAUR010000001.1"/>
</dbReference>
<dbReference type="EMBL" id="JARAYU010000004">
    <property type="protein sequence ID" value="MDX3701235.1"/>
    <property type="molecule type" value="Genomic_DNA"/>
</dbReference>
<protein>
    <submittedName>
        <fullName evidence="2">Uncharacterized protein</fullName>
    </submittedName>
</protein>
<dbReference type="InterPro" id="IPR012334">
    <property type="entry name" value="Pectin_lyas_fold"/>
</dbReference>
<dbReference type="SUPFAM" id="SSF51126">
    <property type="entry name" value="Pectin lyase-like"/>
    <property type="match status" value="1"/>
</dbReference>
<accession>A0ABU4NEL0</accession>
<gene>
    <name evidence="2" type="ORF">PV662_15985</name>
</gene>
<evidence type="ECO:0000256" key="1">
    <source>
        <dbReference type="SAM" id="MobiDB-lite"/>
    </source>
</evidence>
<keyword evidence="3" id="KW-1185">Reference proteome</keyword>
<evidence type="ECO:0000313" key="2">
    <source>
        <dbReference type="EMBL" id="MDX3701235.1"/>
    </source>
</evidence>
<proteinExistence type="predicted"/>
<dbReference type="Proteomes" id="UP001271274">
    <property type="component" value="Unassembled WGS sequence"/>
</dbReference>
<evidence type="ECO:0000313" key="3">
    <source>
        <dbReference type="Proteomes" id="UP001271274"/>
    </source>
</evidence>
<name>A0ABU4NEL0_9ACTN</name>
<sequence>MIRDTELPAGDTTRQPWTDMTPDYSWRNARLFEYHNSGPGAGVNSNRPQLTDAQASDYTVEKYLAGTDGWNPVR</sequence>
<reference evidence="2 3" key="1">
    <citation type="journal article" date="2023" name="Microb. Genom.">
        <title>Mesoterricola silvestris gen. nov., sp. nov., Mesoterricola sediminis sp. nov., Geothrix oryzae sp. nov., Geothrix edaphica sp. nov., Geothrix rubra sp. nov., and Geothrix limicola sp. nov., six novel members of Acidobacteriota isolated from soils.</title>
        <authorList>
            <person name="Weisberg A.J."/>
            <person name="Pearce E."/>
            <person name="Kramer C.G."/>
            <person name="Chang J.H."/>
            <person name="Clarke C.R."/>
        </authorList>
    </citation>
    <scope>NUCLEOTIDE SEQUENCE [LARGE SCALE GENOMIC DNA]</scope>
    <source>
        <strain evidence="2 3">ID09-01A</strain>
    </source>
</reference>
<feature type="region of interest" description="Disordered" evidence="1">
    <location>
        <begin position="1"/>
        <end position="21"/>
    </location>
</feature>
<comment type="caution">
    <text evidence="2">The sequence shown here is derived from an EMBL/GenBank/DDBJ whole genome shotgun (WGS) entry which is preliminary data.</text>
</comment>
<dbReference type="InterPro" id="IPR011050">
    <property type="entry name" value="Pectin_lyase_fold/virulence"/>
</dbReference>